<dbReference type="Proteomes" id="UP000003100">
    <property type="component" value="Unassembled WGS sequence"/>
</dbReference>
<proteinExistence type="predicted"/>
<accession>C0CI73</accession>
<dbReference type="Gene3D" id="3.40.50.11270">
    <property type="match status" value="1"/>
</dbReference>
<keyword evidence="5" id="KW-0411">Iron-sulfur</keyword>
<dbReference type="GO" id="GO:0051745">
    <property type="term" value="F:4-hydroxy-3-methylbut-2-enyl diphosphate reductase activity"/>
    <property type="evidence" value="ECO:0007669"/>
    <property type="project" value="InterPro"/>
</dbReference>
<keyword evidence="2" id="KW-0004">4Fe-4S</keyword>
<gene>
    <name evidence="6" type="ORF">RUMHYD_00537</name>
</gene>
<dbReference type="PANTHER" id="PTHR30426">
    <property type="entry name" value="4-HYDROXY-3-METHYLBUT-2-ENYL DIPHOSPHATE REDUCTASE"/>
    <property type="match status" value="1"/>
</dbReference>
<dbReference type="InterPro" id="IPR003451">
    <property type="entry name" value="LytB/IspH"/>
</dbReference>
<dbReference type="HOGENOM" id="CLU_2535868_0_0_9"/>
<dbReference type="GO" id="GO:0046872">
    <property type="term" value="F:metal ion binding"/>
    <property type="evidence" value="ECO:0007669"/>
    <property type="project" value="UniProtKB-KW"/>
</dbReference>
<dbReference type="GO" id="GO:0051539">
    <property type="term" value="F:4 iron, 4 sulfur cluster binding"/>
    <property type="evidence" value="ECO:0007669"/>
    <property type="project" value="UniProtKB-KW"/>
</dbReference>
<evidence type="ECO:0000256" key="1">
    <source>
        <dbReference type="ARBA" id="ARBA00001966"/>
    </source>
</evidence>
<name>C0CI73_BLAHS</name>
<evidence type="ECO:0000256" key="2">
    <source>
        <dbReference type="ARBA" id="ARBA00022485"/>
    </source>
</evidence>
<keyword evidence="3" id="KW-0479">Metal-binding</keyword>
<keyword evidence="7" id="KW-1185">Reference proteome</keyword>
<evidence type="ECO:0000256" key="4">
    <source>
        <dbReference type="ARBA" id="ARBA00023004"/>
    </source>
</evidence>
<dbReference type="AlphaFoldDB" id="C0CI73"/>
<sequence>MNVKVAEHAGFCFGVRRAVDKVYELIESQEKPIYTLGPIIHNESVVGDLEAKGVKVIENIEQLHSVRDGVVVIRSSRGGKGGL</sequence>
<comment type="caution">
    <text evidence="6">The sequence shown here is derived from an EMBL/GenBank/DDBJ whole genome shotgun (WGS) entry which is preliminary data.</text>
</comment>
<dbReference type="Pfam" id="PF02401">
    <property type="entry name" value="LYTB"/>
    <property type="match status" value="1"/>
</dbReference>
<dbReference type="PATRIC" id="fig|476272.21.peg.3542"/>
<evidence type="ECO:0000313" key="6">
    <source>
        <dbReference type="EMBL" id="EEG50551.1"/>
    </source>
</evidence>
<evidence type="ECO:0000256" key="5">
    <source>
        <dbReference type="ARBA" id="ARBA00023014"/>
    </source>
</evidence>
<keyword evidence="4" id="KW-0408">Iron</keyword>
<dbReference type="EMBL" id="ACBZ01000018">
    <property type="protein sequence ID" value="EEG50551.1"/>
    <property type="molecule type" value="Genomic_DNA"/>
</dbReference>
<comment type="cofactor">
    <cofactor evidence="1">
        <name>[4Fe-4S] cluster</name>
        <dbReference type="ChEBI" id="CHEBI:49883"/>
    </cofactor>
</comment>
<reference evidence="6 7" key="1">
    <citation type="submission" date="2009-01" db="EMBL/GenBank/DDBJ databases">
        <authorList>
            <person name="Fulton L."/>
            <person name="Clifton S."/>
            <person name="Fulton B."/>
            <person name="Xu J."/>
            <person name="Minx P."/>
            <person name="Pepin K.H."/>
            <person name="Johnson M."/>
            <person name="Bhonagiri V."/>
            <person name="Nash W.E."/>
            <person name="Mardis E.R."/>
            <person name="Wilson R.K."/>
        </authorList>
    </citation>
    <scope>NUCLEOTIDE SEQUENCE [LARGE SCALE GENOMIC DNA]</scope>
    <source>
        <strain evidence="7">DSM 10507 / JCM 14656 / S5a33</strain>
    </source>
</reference>
<evidence type="ECO:0000313" key="7">
    <source>
        <dbReference type="Proteomes" id="UP000003100"/>
    </source>
</evidence>
<dbReference type="GO" id="GO:0050992">
    <property type="term" value="P:dimethylallyl diphosphate biosynthetic process"/>
    <property type="evidence" value="ECO:0007669"/>
    <property type="project" value="InterPro"/>
</dbReference>
<dbReference type="eggNOG" id="COG0761">
    <property type="taxonomic scope" value="Bacteria"/>
</dbReference>
<organism evidence="6 7">
    <name type="scientific">Blautia hydrogenotrophica (strain DSM 10507 / JCM 14656 / S5a33)</name>
    <name type="common">Ruminococcus hydrogenotrophicus</name>
    <dbReference type="NCBI Taxonomy" id="476272"/>
    <lineage>
        <taxon>Bacteria</taxon>
        <taxon>Bacillati</taxon>
        <taxon>Bacillota</taxon>
        <taxon>Clostridia</taxon>
        <taxon>Lachnospirales</taxon>
        <taxon>Lachnospiraceae</taxon>
        <taxon>Blautia</taxon>
    </lineage>
</organism>
<evidence type="ECO:0008006" key="8">
    <source>
        <dbReference type="Google" id="ProtNLM"/>
    </source>
</evidence>
<protein>
    <recommendedName>
        <fullName evidence="8">4-hydroxy-3-methylbut-2-enyl diphosphate reductase</fullName>
    </recommendedName>
</protein>
<dbReference type="PANTHER" id="PTHR30426:SF0">
    <property type="entry name" value="4-HYDROXY-3-METHYLBUT-2-ENYL DIPHOSPHATE REDUCTASE"/>
    <property type="match status" value="1"/>
</dbReference>
<evidence type="ECO:0000256" key="3">
    <source>
        <dbReference type="ARBA" id="ARBA00022723"/>
    </source>
</evidence>
<dbReference type="GO" id="GO:0019288">
    <property type="term" value="P:isopentenyl diphosphate biosynthetic process, methylerythritol 4-phosphate pathway"/>
    <property type="evidence" value="ECO:0007669"/>
    <property type="project" value="InterPro"/>
</dbReference>
<reference evidence="6 7" key="2">
    <citation type="submission" date="2009-02" db="EMBL/GenBank/DDBJ databases">
        <title>Draft genome sequence of Blautia hydrogenotrophica DSM 10507 (Ruminococcus hydrogenotrophicus DSM 10507).</title>
        <authorList>
            <person name="Sudarsanam P."/>
            <person name="Ley R."/>
            <person name="Guruge J."/>
            <person name="Turnbaugh P.J."/>
            <person name="Mahowald M."/>
            <person name="Liep D."/>
            <person name="Gordon J."/>
        </authorList>
    </citation>
    <scope>NUCLEOTIDE SEQUENCE [LARGE SCALE GENOMIC DNA]</scope>
    <source>
        <strain evidence="7">DSM 10507 / JCM 14656 / S5a33</strain>
    </source>
</reference>